<feature type="compositionally biased region" description="Polar residues" evidence="1">
    <location>
        <begin position="55"/>
        <end position="69"/>
    </location>
</feature>
<keyword evidence="3" id="KW-1185">Reference proteome</keyword>
<feature type="region of interest" description="Disordered" evidence="1">
    <location>
        <begin position="27"/>
        <end position="69"/>
    </location>
</feature>
<feature type="compositionally biased region" description="Low complexity" evidence="1">
    <location>
        <begin position="27"/>
        <end position="44"/>
    </location>
</feature>
<name>A0ABP0V5M5_9BRYO</name>
<evidence type="ECO:0000313" key="3">
    <source>
        <dbReference type="Proteomes" id="UP001497512"/>
    </source>
</evidence>
<organism evidence="2 3">
    <name type="scientific">Sphagnum troendelagicum</name>
    <dbReference type="NCBI Taxonomy" id="128251"/>
    <lineage>
        <taxon>Eukaryota</taxon>
        <taxon>Viridiplantae</taxon>
        <taxon>Streptophyta</taxon>
        <taxon>Embryophyta</taxon>
        <taxon>Bryophyta</taxon>
        <taxon>Sphagnophytina</taxon>
        <taxon>Sphagnopsida</taxon>
        <taxon>Sphagnales</taxon>
        <taxon>Sphagnaceae</taxon>
        <taxon>Sphagnum</taxon>
    </lineage>
</organism>
<sequence>MVLVRRIPLIKFPNRRVLPPISAILSSGDSAAPRAASSPASSADVKTGVSATAADATSGSQSSRITVSR</sequence>
<accession>A0ABP0V5M5</accession>
<protein>
    <submittedName>
        <fullName evidence="2">Uncharacterized protein</fullName>
    </submittedName>
</protein>
<dbReference type="Proteomes" id="UP001497512">
    <property type="component" value="Chromosome 9"/>
</dbReference>
<reference evidence="2" key="1">
    <citation type="submission" date="2024-02" db="EMBL/GenBank/DDBJ databases">
        <authorList>
            <consortium name="ELIXIR-Norway"/>
            <consortium name="Elixir Norway"/>
        </authorList>
    </citation>
    <scope>NUCLEOTIDE SEQUENCE</scope>
</reference>
<gene>
    <name evidence="2" type="ORF">CSSPTR1EN2_LOCUS23324</name>
</gene>
<evidence type="ECO:0000256" key="1">
    <source>
        <dbReference type="SAM" id="MobiDB-lite"/>
    </source>
</evidence>
<proteinExistence type="predicted"/>
<dbReference type="EMBL" id="OZ019901">
    <property type="protein sequence ID" value="CAK9236924.1"/>
    <property type="molecule type" value="Genomic_DNA"/>
</dbReference>
<evidence type="ECO:0000313" key="2">
    <source>
        <dbReference type="EMBL" id="CAK9236924.1"/>
    </source>
</evidence>